<dbReference type="EMBL" id="JAGTAR010000028">
    <property type="protein sequence ID" value="MBR8537199.1"/>
    <property type="molecule type" value="Genomic_DNA"/>
</dbReference>
<comment type="caution">
    <text evidence="1">The sequence shown here is derived from an EMBL/GenBank/DDBJ whole genome shotgun (WGS) entry which is preliminary data.</text>
</comment>
<protein>
    <submittedName>
        <fullName evidence="1">Uncharacterized protein</fullName>
    </submittedName>
</protein>
<sequence>MRKNLFINYLSIAVLAMTCVCCGSGKSLVHNESIQDIAVAKLGESVVVELNDLKSLALCYVIDKPSMEMPGNNLRFSVYDVLERKWLYSEQKYNATVEWQSSTILVIHSKPGMISNDPNTNEKMIDYKVDIQDYKK</sequence>
<keyword evidence="2" id="KW-1185">Reference proteome</keyword>
<proteinExistence type="predicted"/>
<dbReference type="AlphaFoldDB" id="A0A941F7S9"/>
<dbReference type="RefSeq" id="WP_212192224.1">
    <property type="nucleotide sequence ID" value="NZ_JAGTAR010000028.1"/>
</dbReference>
<name>A0A941F7S9_9BACT</name>
<evidence type="ECO:0000313" key="2">
    <source>
        <dbReference type="Proteomes" id="UP000679220"/>
    </source>
</evidence>
<organism evidence="1 2">
    <name type="scientific">Carboxylicivirga sediminis</name>
    <dbReference type="NCBI Taxonomy" id="2006564"/>
    <lineage>
        <taxon>Bacteria</taxon>
        <taxon>Pseudomonadati</taxon>
        <taxon>Bacteroidota</taxon>
        <taxon>Bacteroidia</taxon>
        <taxon>Marinilabiliales</taxon>
        <taxon>Marinilabiliaceae</taxon>
        <taxon>Carboxylicivirga</taxon>
    </lineage>
</organism>
<reference evidence="1" key="1">
    <citation type="journal article" date="2018" name="Int. J. Syst. Evol. Microbiol.">
        <title>Carboxylicivirga sediminis sp. nov., isolated from coastal sediment.</title>
        <authorList>
            <person name="Wang F.Q."/>
            <person name="Ren L.H."/>
            <person name="Zou R.J."/>
            <person name="Sun Y.Z."/>
            <person name="Liu X.J."/>
            <person name="Jiang F."/>
            <person name="Liu L.J."/>
        </authorList>
    </citation>
    <scope>NUCLEOTIDE SEQUENCE</scope>
    <source>
        <strain evidence="1">JR1</strain>
    </source>
</reference>
<reference evidence="1" key="2">
    <citation type="submission" date="2021-04" db="EMBL/GenBank/DDBJ databases">
        <authorList>
            <person name="Zhang T."/>
            <person name="Zhang Y."/>
            <person name="Lu D."/>
            <person name="Zuo D."/>
            <person name="Du Z."/>
        </authorList>
    </citation>
    <scope>NUCLEOTIDE SEQUENCE</scope>
    <source>
        <strain evidence="1">JR1</strain>
    </source>
</reference>
<accession>A0A941F7S9</accession>
<evidence type="ECO:0000313" key="1">
    <source>
        <dbReference type="EMBL" id="MBR8537199.1"/>
    </source>
</evidence>
<dbReference type="Proteomes" id="UP000679220">
    <property type="component" value="Unassembled WGS sequence"/>
</dbReference>
<gene>
    <name evidence="1" type="ORF">KDU71_16635</name>
</gene>